<dbReference type="AlphaFoldDB" id="A0A370TDS6"/>
<evidence type="ECO:0000313" key="6">
    <source>
        <dbReference type="EMBL" id="RDL32619.1"/>
    </source>
</evidence>
<dbReference type="SUPFAM" id="SSF51316">
    <property type="entry name" value="Mss4-like"/>
    <property type="match status" value="2"/>
</dbReference>
<dbReference type="PANTHER" id="PTHR33337">
    <property type="entry name" value="GFA DOMAIN-CONTAINING PROTEIN"/>
    <property type="match status" value="1"/>
</dbReference>
<keyword evidence="3" id="KW-0862">Zinc</keyword>
<gene>
    <name evidence="6" type="ORF">BP5553_09075</name>
</gene>
<name>A0A370TDS6_9HELO</name>
<dbReference type="InterPro" id="IPR011057">
    <property type="entry name" value="Mss4-like_sf"/>
</dbReference>
<dbReference type="OrthoDB" id="5422068at2759"/>
<evidence type="ECO:0000256" key="3">
    <source>
        <dbReference type="ARBA" id="ARBA00022833"/>
    </source>
</evidence>
<comment type="caution">
    <text evidence="6">The sequence shown here is derived from an EMBL/GenBank/DDBJ whole genome shotgun (WGS) entry which is preliminary data.</text>
</comment>
<comment type="similarity">
    <text evidence="1">Belongs to the Gfa family.</text>
</comment>
<evidence type="ECO:0000259" key="5">
    <source>
        <dbReference type="PROSITE" id="PS51891"/>
    </source>
</evidence>
<evidence type="ECO:0000256" key="1">
    <source>
        <dbReference type="ARBA" id="ARBA00005495"/>
    </source>
</evidence>
<proteinExistence type="inferred from homology"/>
<dbReference type="PANTHER" id="PTHR33337:SF31">
    <property type="entry name" value="DUF636 DOMAIN PROTEIN (AFU_ORTHOLOGUE AFUA_2G12650)"/>
    <property type="match status" value="1"/>
</dbReference>
<protein>
    <recommendedName>
        <fullName evidence="5">CENP-V/GFA domain-containing protein</fullName>
    </recommendedName>
</protein>
<dbReference type="RefSeq" id="XP_031866341.1">
    <property type="nucleotide sequence ID" value="XM_032017698.1"/>
</dbReference>
<accession>A0A370TDS6</accession>
<feature type="domain" description="CENP-V/GFA" evidence="5">
    <location>
        <begin position="6"/>
        <end position="113"/>
    </location>
</feature>
<dbReference type="InterPro" id="IPR006913">
    <property type="entry name" value="CENP-V/GFA"/>
</dbReference>
<dbReference type="Pfam" id="PF04828">
    <property type="entry name" value="GFA"/>
    <property type="match status" value="2"/>
</dbReference>
<reference evidence="6 7" key="1">
    <citation type="journal article" date="2018" name="IMA Fungus">
        <title>IMA Genome-F 9: Draft genome sequence of Annulohypoxylon stygium, Aspergillus mulundensis, Berkeleyomyces basicola (syn. Thielaviopsis basicola), Ceratocystis smalleyi, two Cercospora beticola strains, Coleophoma cylindrospora, Fusarium fracticaudum, Phialophora cf. hyalina, and Morchella septimelata.</title>
        <authorList>
            <person name="Wingfield B.D."/>
            <person name="Bills G.F."/>
            <person name="Dong Y."/>
            <person name="Huang W."/>
            <person name="Nel W.J."/>
            <person name="Swalarsk-Parry B.S."/>
            <person name="Vaghefi N."/>
            <person name="Wilken P.M."/>
            <person name="An Z."/>
            <person name="de Beer Z.W."/>
            <person name="De Vos L."/>
            <person name="Chen L."/>
            <person name="Duong T.A."/>
            <person name="Gao Y."/>
            <person name="Hammerbacher A."/>
            <person name="Kikkert J.R."/>
            <person name="Li Y."/>
            <person name="Li H."/>
            <person name="Li K."/>
            <person name="Li Q."/>
            <person name="Liu X."/>
            <person name="Ma X."/>
            <person name="Naidoo K."/>
            <person name="Pethybridge S.J."/>
            <person name="Sun J."/>
            <person name="Steenkamp E.T."/>
            <person name="van der Nest M.A."/>
            <person name="van Wyk S."/>
            <person name="Wingfield M.J."/>
            <person name="Xiong C."/>
            <person name="Yue Q."/>
            <person name="Zhang X."/>
        </authorList>
    </citation>
    <scope>NUCLEOTIDE SEQUENCE [LARGE SCALE GENOMIC DNA]</scope>
    <source>
        <strain evidence="6 7">BP 5553</strain>
    </source>
</reference>
<evidence type="ECO:0000313" key="7">
    <source>
        <dbReference type="Proteomes" id="UP000254866"/>
    </source>
</evidence>
<dbReference type="Gene3D" id="3.90.1590.10">
    <property type="entry name" value="glutathione-dependent formaldehyde- activating enzyme (gfa)"/>
    <property type="match status" value="2"/>
</dbReference>
<sequence length="366" mass="40610">MEATTITATCACKAFTFQADYPNSLLPLPRALCLCTICRRLSGSCGISYIIVPPHQTISPTQYSLTAYKSSDVLTRYFCSTCGAHVLVYVTPKKAWHLSTGTWDRTEGLVKWTGSKALGGTLDGGISVWLKDIVASDSVDGTKSDLKRWMSQDMSGDIQLVPDTAMRALPEPPRKTTKLKAECHCGGVKFYITPPNEASKTVRSPFPDLMVPYHNSTSSAVENPNNETWWLRADDTKYLAGTCTCTSCRRASGFEIQPWAFVPKCNIFKEDGAPLEFNLGTLKQYKSSKGIYREFCSGCGATVFWHCDERPELIDVSVGLLDPEQGARVEGWLEWWPDRVSFSEMAVSKSLVASLEDGLKVWKQKY</sequence>
<evidence type="ECO:0000256" key="2">
    <source>
        <dbReference type="ARBA" id="ARBA00022723"/>
    </source>
</evidence>
<feature type="domain" description="CENP-V/GFA" evidence="5">
    <location>
        <begin position="218"/>
        <end position="337"/>
    </location>
</feature>
<dbReference type="GO" id="GO:0016846">
    <property type="term" value="F:carbon-sulfur lyase activity"/>
    <property type="evidence" value="ECO:0007669"/>
    <property type="project" value="InterPro"/>
</dbReference>
<keyword evidence="4" id="KW-0456">Lyase</keyword>
<dbReference type="PROSITE" id="PS51891">
    <property type="entry name" value="CENP_V_GFA"/>
    <property type="match status" value="2"/>
</dbReference>
<dbReference type="EMBL" id="NPIC01000010">
    <property type="protein sequence ID" value="RDL32619.1"/>
    <property type="molecule type" value="Genomic_DNA"/>
</dbReference>
<dbReference type="GO" id="GO:0046872">
    <property type="term" value="F:metal ion binding"/>
    <property type="evidence" value="ECO:0007669"/>
    <property type="project" value="UniProtKB-KW"/>
</dbReference>
<dbReference type="STRING" id="2656787.A0A370TDS6"/>
<keyword evidence="7" id="KW-1185">Reference proteome</keyword>
<keyword evidence="2" id="KW-0479">Metal-binding</keyword>
<evidence type="ECO:0000256" key="4">
    <source>
        <dbReference type="ARBA" id="ARBA00023239"/>
    </source>
</evidence>
<organism evidence="6 7">
    <name type="scientific">Venustampulla echinocandica</name>
    <dbReference type="NCBI Taxonomy" id="2656787"/>
    <lineage>
        <taxon>Eukaryota</taxon>
        <taxon>Fungi</taxon>
        <taxon>Dikarya</taxon>
        <taxon>Ascomycota</taxon>
        <taxon>Pezizomycotina</taxon>
        <taxon>Leotiomycetes</taxon>
        <taxon>Helotiales</taxon>
        <taxon>Pleuroascaceae</taxon>
        <taxon>Venustampulla</taxon>
    </lineage>
</organism>
<dbReference type="GeneID" id="43601924"/>
<dbReference type="Proteomes" id="UP000254866">
    <property type="component" value="Unassembled WGS sequence"/>
</dbReference>